<dbReference type="Pfam" id="PF14226">
    <property type="entry name" value="DIOX_N"/>
    <property type="match status" value="1"/>
</dbReference>
<comment type="similarity">
    <text evidence="1 6">Belongs to the iron/ascorbate-dependent oxidoreductase family.</text>
</comment>
<evidence type="ECO:0000256" key="6">
    <source>
        <dbReference type="RuleBase" id="RU003682"/>
    </source>
</evidence>
<dbReference type="GO" id="GO:0016491">
    <property type="term" value="F:oxidoreductase activity"/>
    <property type="evidence" value="ECO:0007669"/>
    <property type="project" value="UniProtKB-KW"/>
</dbReference>
<name>A0A834T0X6_9FABA</name>
<dbReference type="Gene3D" id="2.60.120.330">
    <property type="entry name" value="B-lactam Antibiotic, Isopenicillin N Synthase, Chain"/>
    <property type="match status" value="1"/>
</dbReference>
<dbReference type="Pfam" id="PF03171">
    <property type="entry name" value="2OG-FeII_Oxy"/>
    <property type="match status" value="1"/>
</dbReference>
<sequence>MDETAEAKLSKAGASLLVPSVKDLAKQPLSRIPERYLRTDVELQLTNIKCCSSLSKQVPIIDMSKLSSVDSHDSELQNLDIACKQWGFFQLMNHGVKASVIEDMKKGVEELFNLPKEEKNKLWQTPEDREGFGQQFVASQNQKLDWADMFLLVTFPQEARNSHLFPNIPLPFRDNLEAYCLEMRNLSIKIIEFMAEALNIEANEIRKLFEEKGRQAMRMNYYPPCPQPHKAMGINPHSDIGALTILLQVNEVEGLQIKKDGLWVPIAPMPNAFVINLGDVLEILSNGIYKSVEHRATVNSEKERISIATFHSAMLDGNIGPSPSLVTPQTPPLFKTIGLFELYERYLSQEVGGKSHLDFIRIQNENGESL</sequence>
<dbReference type="InterPro" id="IPR005123">
    <property type="entry name" value="Oxoglu/Fe-dep_dioxygenase_dom"/>
</dbReference>
<dbReference type="Proteomes" id="UP000634136">
    <property type="component" value="Unassembled WGS sequence"/>
</dbReference>
<dbReference type="InterPro" id="IPR050295">
    <property type="entry name" value="Plant_2OG-oxidoreductases"/>
</dbReference>
<dbReference type="EMBL" id="JAAIUW010000009">
    <property type="protein sequence ID" value="KAF7814463.1"/>
    <property type="molecule type" value="Genomic_DNA"/>
</dbReference>
<organism evidence="8 9">
    <name type="scientific">Senna tora</name>
    <dbReference type="NCBI Taxonomy" id="362788"/>
    <lineage>
        <taxon>Eukaryota</taxon>
        <taxon>Viridiplantae</taxon>
        <taxon>Streptophyta</taxon>
        <taxon>Embryophyta</taxon>
        <taxon>Tracheophyta</taxon>
        <taxon>Spermatophyta</taxon>
        <taxon>Magnoliopsida</taxon>
        <taxon>eudicotyledons</taxon>
        <taxon>Gunneridae</taxon>
        <taxon>Pentapetalae</taxon>
        <taxon>rosids</taxon>
        <taxon>fabids</taxon>
        <taxon>Fabales</taxon>
        <taxon>Fabaceae</taxon>
        <taxon>Caesalpinioideae</taxon>
        <taxon>Cassia clade</taxon>
        <taxon>Senna</taxon>
    </lineage>
</organism>
<dbReference type="FunFam" id="2.60.120.330:FF:000001">
    <property type="entry name" value="Protein SRG1"/>
    <property type="match status" value="1"/>
</dbReference>
<dbReference type="InterPro" id="IPR027443">
    <property type="entry name" value="IPNS-like_sf"/>
</dbReference>
<keyword evidence="4 6" id="KW-0560">Oxidoreductase</keyword>
<keyword evidence="9" id="KW-1185">Reference proteome</keyword>
<evidence type="ECO:0000256" key="1">
    <source>
        <dbReference type="ARBA" id="ARBA00008056"/>
    </source>
</evidence>
<feature type="domain" description="Fe2OG dioxygenase" evidence="7">
    <location>
        <begin position="213"/>
        <end position="313"/>
    </location>
</feature>
<reference evidence="8" key="1">
    <citation type="submission" date="2020-09" db="EMBL/GenBank/DDBJ databases">
        <title>Genome-Enabled Discovery of Anthraquinone Biosynthesis in Senna tora.</title>
        <authorList>
            <person name="Kang S.-H."/>
            <person name="Pandey R.P."/>
            <person name="Lee C.-M."/>
            <person name="Sim J.-S."/>
            <person name="Jeong J.-T."/>
            <person name="Choi B.-S."/>
            <person name="Jung M."/>
            <person name="Ginzburg D."/>
            <person name="Zhao K."/>
            <person name="Won S.Y."/>
            <person name="Oh T.-J."/>
            <person name="Yu Y."/>
            <person name="Kim N.-H."/>
            <person name="Lee O.R."/>
            <person name="Lee T.-H."/>
            <person name="Bashyal P."/>
            <person name="Kim T.-S."/>
            <person name="Lee W.-H."/>
            <person name="Kawkins C."/>
            <person name="Kim C.-K."/>
            <person name="Kim J.S."/>
            <person name="Ahn B.O."/>
            <person name="Rhee S.Y."/>
            <person name="Sohng J.K."/>
        </authorList>
    </citation>
    <scope>NUCLEOTIDE SEQUENCE</scope>
    <source>
        <tissue evidence="8">Leaf</tissue>
    </source>
</reference>
<keyword evidence="2 6" id="KW-0479">Metal-binding</keyword>
<evidence type="ECO:0000256" key="4">
    <source>
        <dbReference type="ARBA" id="ARBA00023002"/>
    </source>
</evidence>
<comment type="caution">
    <text evidence="8">The sequence shown here is derived from an EMBL/GenBank/DDBJ whole genome shotgun (WGS) entry which is preliminary data.</text>
</comment>
<dbReference type="PROSITE" id="PS51471">
    <property type="entry name" value="FE2OG_OXY"/>
    <property type="match status" value="1"/>
</dbReference>
<keyword evidence="5 6" id="KW-0408">Iron</keyword>
<evidence type="ECO:0000256" key="3">
    <source>
        <dbReference type="ARBA" id="ARBA00022896"/>
    </source>
</evidence>
<evidence type="ECO:0000313" key="8">
    <source>
        <dbReference type="EMBL" id="KAF7814463.1"/>
    </source>
</evidence>
<gene>
    <name evidence="8" type="ORF">G2W53_028432</name>
</gene>
<dbReference type="InterPro" id="IPR044861">
    <property type="entry name" value="IPNS-like_FE2OG_OXY"/>
</dbReference>
<evidence type="ECO:0000256" key="2">
    <source>
        <dbReference type="ARBA" id="ARBA00022723"/>
    </source>
</evidence>
<dbReference type="OrthoDB" id="288590at2759"/>
<evidence type="ECO:0000259" key="7">
    <source>
        <dbReference type="PROSITE" id="PS51471"/>
    </source>
</evidence>
<dbReference type="AlphaFoldDB" id="A0A834T0X6"/>
<dbReference type="SUPFAM" id="SSF51197">
    <property type="entry name" value="Clavaminate synthase-like"/>
    <property type="match status" value="1"/>
</dbReference>
<dbReference type="GO" id="GO:0031418">
    <property type="term" value="F:L-ascorbic acid binding"/>
    <property type="evidence" value="ECO:0007669"/>
    <property type="project" value="UniProtKB-KW"/>
</dbReference>
<evidence type="ECO:0000256" key="5">
    <source>
        <dbReference type="ARBA" id="ARBA00023004"/>
    </source>
</evidence>
<evidence type="ECO:0000313" key="9">
    <source>
        <dbReference type="Proteomes" id="UP000634136"/>
    </source>
</evidence>
<proteinExistence type="inferred from homology"/>
<accession>A0A834T0X6</accession>
<dbReference type="PANTHER" id="PTHR47991">
    <property type="entry name" value="OXOGLUTARATE/IRON-DEPENDENT DIOXYGENASE"/>
    <property type="match status" value="1"/>
</dbReference>
<dbReference type="InterPro" id="IPR026992">
    <property type="entry name" value="DIOX_N"/>
</dbReference>
<keyword evidence="3" id="KW-0847">Vitamin C</keyword>
<protein>
    <submittedName>
        <fullName evidence="8">Protein SRG1-like</fullName>
    </submittedName>
</protein>
<dbReference type="GO" id="GO:0046872">
    <property type="term" value="F:metal ion binding"/>
    <property type="evidence" value="ECO:0007669"/>
    <property type="project" value="UniProtKB-KW"/>
</dbReference>